<reference evidence="4 5" key="1">
    <citation type="submission" date="2015-03" db="EMBL/GenBank/DDBJ databases">
        <title>Genome Sequence of Kiloniella spongiae MEBiC09566, isolated from a marine sponge.</title>
        <authorList>
            <person name="Shao Z."/>
            <person name="Wang L."/>
            <person name="Li X."/>
        </authorList>
    </citation>
    <scope>NUCLEOTIDE SEQUENCE [LARGE SCALE GENOMIC DNA]</scope>
    <source>
        <strain evidence="4 5">MEBiC09566</strain>
    </source>
</reference>
<dbReference type="PROSITE" id="PS51257">
    <property type="entry name" value="PROKAR_LIPOPROTEIN"/>
    <property type="match status" value="1"/>
</dbReference>
<dbReference type="OrthoDB" id="9783100at2"/>
<dbReference type="SUPFAM" id="SSF56954">
    <property type="entry name" value="Outer membrane efflux proteins (OEP)"/>
    <property type="match status" value="1"/>
</dbReference>
<evidence type="ECO:0000256" key="3">
    <source>
        <dbReference type="SAM" id="Coils"/>
    </source>
</evidence>
<evidence type="ECO:0000256" key="2">
    <source>
        <dbReference type="RuleBase" id="RU362097"/>
    </source>
</evidence>
<dbReference type="InterPro" id="IPR010131">
    <property type="entry name" value="MdtP/NodT-like"/>
</dbReference>
<feature type="coiled-coil region" evidence="3">
    <location>
        <begin position="194"/>
        <end position="221"/>
    </location>
</feature>
<dbReference type="PANTHER" id="PTHR30203:SF30">
    <property type="entry name" value="OUTER MEMBRANE PROTEIN-RELATED"/>
    <property type="match status" value="1"/>
</dbReference>
<dbReference type="GO" id="GO:0015562">
    <property type="term" value="F:efflux transmembrane transporter activity"/>
    <property type="evidence" value="ECO:0007669"/>
    <property type="project" value="InterPro"/>
</dbReference>
<comment type="subcellular location">
    <subcellularLocation>
        <location evidence="2">Cell membrane</location>
        <topology evidence="2">Lipid-anchor</topology>
    </subcellularLocation>
</comment>
<dbReference type="Pfam" id="PF02321">
    <property type="entry name" value="OEP"/>
    <property type="match status" value="2"/>
</dbReference>
<protein>
    <recommendedName>
        <fullName evidence="6">RND transporter</fullName>
    </recommendedName>
</protein>
<comment type="similarity">
    <text evidence="1 2">Belongs to the outer membrane factor (OMF) (TC 1.B.17) family.</text>
</comment>
<evidence type="ECO:0000256" key="1">
    <source>
        <dbReference type="ARBA" id="ARBA00007613"/>
    </source>
</evidence>
<evidence type="ECO:0000313" key="5">
    <source>
        <dbReference type="Proteomes" id="UP000035444"/>
    </source>
</evidence>
<dbReference type="AlphaFoldDB" id="A0A0H2MB70"/>
<keyword evidence="2" id="KW-0449">Lipoprotein</keyword>
<proteinExistence type="inferred from homology"/>
<dbReference type="NCBIfam" id="TIGR01845">
    <property type="entry name" value="outer_NodT"/>
    <property type="match status" value="1"/>
</dbReference>
<name>A0A0H2MB70_9PROT</name>
<keyword evidence="3" id="KW-0175">Coiled coil</keyword>
<gene>
    <name evidence="4" type="ORF">WH96_18120</name>
</gene>
<keyword evidence="2" id="KW-0564">Palmitate</keyword>
<dbReference type="Gene3D" id="1.20.1600.10">
    <property type="entry name" value="Outer membrane efflux proteins (OEP)"/>
    <property type="match status" value="1"/>
</dbReference>
<keyword evidence="5" id="KW-1185">Reference proteome</keyword>
<evidence type="ECO:0000313" key="4">
    <source>
        <dbReference type="EMBL" id="KLN59411.1"/>
    </source>
</evidence>
<dbReference type="Gene3D" id="2.20.200.10">
    <property type="entry name" value="Outer membrane efflux proteins (OEP)"/>
    <property type="match status" value="1"/>
</dbReference>
<dbReference type="EMBL" id="LAQL01000016">
    <property type="protein sequence ID" value="KLN59411.1"/>
    <property type="molecule type" value="Genomic_DNA"/>
</dbReference>
<dbReference type="Proteomes" id="UP000035444">
    <property type="component" value="Unassembled WGS sequence"/>
</dbReference>
<accession>A0A0H2MB70</accession>
<sequence>MYWIKLSELYFPRFVAAMSIIAVQGCVISTDLPDYKATLPEIADTWSSQQGAEVDKSSVISVSETWFTPDFHQKVSEFIVEGIKNNPELKSVKARLEQQIAQYEVSESAFFPKIDLFGDASRTKSSSKGPSGERIKSYENSFKAEARISWEIDIWGRLESESQASYSTLLQRQRDVEFAELSVATRIVVQWIELIALEKQLDIARQEKRNLIEIVERTQDRYQQGIGSILDLRLVETDLANTDSTLTSKVSERSQATRKFELILGRYPSGKIQGSKEFPQIVTDFSAGIPSDLLVRRPDLLIAEQKVIAAHHNLNAAETNRLPKLSLTQSTSYQNRKLSDLFDPYSLVASIAGNIIQPIYDGGQRRAVIAQNKAIEDETIAEYVSTALKAFDEVENYLGNEIYLKKQEEELSRAALMAEQGQNLSRQKYYSGLISILDLLQAQQRFFVSKSRLVNIQKQRLLSRVNLYLALGGHNTPLQKFIQSDLELSEDNRNF</sequence>
<dbReference type="InterPro" id="IPR003423">
    <property type="entry name" value="OMP_efflux"/>
</dbReference>
<keyword evidence="2" id="KW-0472">Membrane</keyword>
<keyword evidence="2" id="KW-0812">Transmembrane</keyword>
<keyword evidence="2" id="KW-1134">Transmembrane beta strand</keyword>
<organism evidence="4 5">
    <name type="scientific">Kiloniella spongiae</name>
    <dbReference type="NCBI Taxonomy" id="1489064"/>
    <lineage>
        <taxon>Bacteria</taxon>
        <taxon>Pseudomonadati</taxon>
        <taxon>Pseudomonadota</taxon>
        <taxon>Alphaproteobacteria</taxon>
        <taxon>Rhodospirillales</taxon>
        <taxon>Kiloniellaceae</taxon>
        <taxon>Kiloniella</taxon>
    </lineage>
</organism>
<dbReference type="GO" id="GO:0005886">
    <property type="term" value="C:plasma membrane"/>
    <property type="evidence" value="ECO:0007669"/>
    <property type="project" value="UniProtKB-SubCell"/>
</dbReference>
<dbReference type="RefSeq" id="WP_047765643.1">
    <property type="nucleotide sequence ID" value="NZ_LAQL01000016.1"/>
</dbReference>
<evidence type="ECO:0008006" key="6">
    <source>
        <dbReference type="Google" id="ProtNLM"/>
    </source>
</evidence>
<dbReference type="PANTHER" id="PTHR30203">
    <property type="entry name" value="OUTER MEMBRANE CATION EFFLUX PROTEIN"/>
    <property type="match status" value="1"/>
</dbReference>
<dbReference type="STRING" id="1489064.WH96_18120"/>
<comment type="caution">
    <text evidence="4">The sequence shown here is derived from an EMBL/GenBank/DDBJ whole genome shotgun (WGS) entry which is preliminary data.</text>
</comment>